<dbReference type="InterPro" id="IPR014710">
    <property type="entry name" value="RmlC-like_jellyroll"/>
</dbReference>
<protein>
    <submittedName>
        <fullName evidence="5">Gentisate 1,2-dioxygenase</fullName>
    </submittedName>
</protein>
<name>A0A364N7J0_STELY</name>
<dbReference type="EMBL" id="QGDH01000038">
    <property type="protein sequence ID" value="RAR13230.1"/>
    <property type="molecule type" value="Genomic_DNA"/>
</dbReference>
<feature type="compositionally biased region" description="Basic and acidic residues" evidence="3">
    <location>
        <begin position="1"/>
        <end position="11"/>
    </location>
</feature>
<feature type="compositionally biased region" description="Polar residues" evidence="3">
    <location>
        <begin position="12"/>
        <end position="28"/>
    </location>
</feature>
<dbReference type="Gene3D" id="2.60.120.10">
    <property type="entry name" value="Jelly Rolls"/>
    <property type="match status" value="2"/>
</dbReference>
<dbReference type="PANTHER" id="PTHR41517:SF1">
    <property type="entry name" value="CUPIN"/>
    <property type="match status" value="1"/>
</dbReference>
<dbReference type="Proteomes" id="UP000249619">
    <property type="component" value="Unassembled WGS sequence"/>
</dbReference>
<evidence type="ECO:0000256" key="2">
    <source>
        <dbReference type="ARBA" id="ARBA00023002"/>
    </source>
</evidence>
<dbReference type="CDD" id="cd02216">
    <property type="entry name" value="cupin_GDO-like_N"/>
    <property type="match status" value="1"/>
</dbReference>
<dbReference type="Pfam" id="PF07883">
    <property type="entry name" value="Cupin_2"/>
    <property type="match status" value="1"/>
</dbReference>
<dbReference type="STRING" id="183478.A0A364N7J0"/>
<gene>
    <name evidence="5" type="ORF">DDE83_003364</name>
</gene>
<dbReference type="InterPro" id="IPR013096">
    <property type="entry name" value="Cupin_2"/>
</dbReference>
<evidence type="ECO:0000256" key="1">
    <source>
        <dbReference type="ARBA" id="ARBA00022964"/>
    </source>
</evidence>
<dbReference type="InterPro" id="IPR011051">
    <property type="entry name" value="RmlC_Cupin_sf"/>
</dbReference>
<dbReference type="SUPFAM" id="SSF51182">
    <property type="entry name" value="RmlC-like cupins"/>
    <property type="match status" value="1"/>
</dbReference>
<evidence type="ECO:0000256" key="3">
    <source>
        <dbReference type="SAM" id="MobiDB-lite"/>
    </source>
</evidence>
<evidence type="ECO:0000313" key="5">
    <source>
        <dbReference type="EMBL" id="RAR13230.1"/>
    </source>
</evidence>
<accession>A0A364N7J0</accession>
<dbReference type="AlphaFoldDB" id="A0A364N7J0"/>
<feature type="domain" description="Cupin type-2" evidence="4">
    <location>
        <begin position="127"/>
        <end position="194"/>
    </location>
</feature>
<feature type="region of interest" description="Disordered" evidence="3">
    <location>
        <begin position="1"/>
        <end position="36"/>
    </location>
</feature>
<evidence type="ECO:0000313" key="6">
    <source>
        <dbReference type="Proteomes" id="UP000249619"/>
    </source>
</evidence>
<keyword evidence="2" id="KW-0560">Oxidoreductase</keyword>
<keyword evidence="6" id="KW-1185">Reference proteome</keyword>
<sequence>MTIATRNDRQDPTTSPIPESRQALSRDSNLPMIQKRPITSGEVNFAQYVNRLEEKNVTPLWTMMEKMVPPHPNPKATTTSWEYSLMRPALLEASKIVSATEAERRVLVLVNQSMSAPNTTDTIYAGLQIVLPGETAPAHRHRAFALRFIIEGSEGFTAVEGEKIKMSKGDVVLTPSWHWHDHGNEGSDPVIWLDALDLPLWQFLPINILQQYAEPRYPSTKCVDSDIRISWDTVARELDASRLPHAIYHYKRSDGSDLSRTISAQAERISAGHTTDVKQAVFSYVYHVYHGHGFSMIKAPNDTIAKRVEWASRDTFAVPAHSKVSHTCSSTDEASYLFAVNDIPLIKALTFVNPPSS</sequence>
<dbReference type="GO" id="GO:0051213">
    <property type="term" value="F:dioxygenase activity"/>
    <property type="evidence" value="ECO:0007669"/>
    <property type="project" value="UniProtKB-KW"/>
</dbReference>
<dbReference type="OrthoDB" id="2205143at2759"/>
<proteinExistence type="predicted"/>
<organism evidence="5 6">
    <name type="scientific">Stemphylium lycopersici</name>
    <name type="common">Tomato gray leaf spot disease fungus</name>
    <name type="synonym">Thyrospora lycopersici</name>
    <dbReference type="NCBI Taxonomy" id="183478"/>
    <lineage>
        <taxon>Eukaryota</taxon>
        <taxon>Fungi</taxon>
        <taxon>Dikarya</taxon>
        <taxon>Ascomycota</taxon>
        <taxon>Pezizomycotina</taxon>
        <taxon>Dothideomycetes</taxon>
        <taxon>Pleosporomycetidae</taxon>
        <taxon>Pleosporales</taxon>
        <taxon>Pleosporineae</taxon>
        <taxon>Pleosporaceae</taxon>
        <taxon>Stemphylium</taxon>
    </lineage>
</organism>
<dbReference type="InterPro" id="IPR047183">
    <property type="entry name" value="GDO-like"/>
</dbReference>
<reference evidence="6" key="1">
    <citation type="submission" date="2018-05" db="EMBL/GenBank/DDBJ databases">
        <title>Draft genome sequence of Stemphylium lycopersici strain CIDEFI 213.</title>
        <authorList>
            <person name="Medina R."/>
            <person name="Franco M.E.E."/>
            <person name="Lucentini C.G."/>
            <person name="Saparrat M.C.N."/>
            <person name="Balatti P.A."/>
        </authorList>
    </citation>
    <scope>NUCLEOTIDE SEQUENCE [LARGE SCALE GENOMIC DNA]</scope>
    <source>
        <strain evidence="6">CIDEFI 213</strain>
    </source>
</reference>
<comment type="caution">
    <text evidence="5">The sequence shown here is derived from an EMBL/GenBank/DDBJ whole genome shotgun (WGS) entry which is preliminary data.</text>
</comment>
<evidence type="ECO:0000259" key="4">
    <source>
        <dbReference type="Pfam" id="PF07883"/>
    </source>
</evidence>
<dbReference type="PANTHER" id="PTHR41517">
    <property type="entry name" value="1,2-DIOXYGENASE PROTEIN-RELATED"/>
    <property type="match status" value="1"/>
</dbReference>
<keyword evidence="1 5" id="KW-0223">Dioxygenase</keyword>